<accession>A0A8I1A309</accession>
<dbReference type="SUPFAM" id="SSF46785">
    <property type="entry name" value="Winged helix' DNA-binding domain"/>
    <property type="match status" value="1"/>
</dbReference>
<dbReference type="SMART" id="SM00347">
    <property type="entry name" value="HTH_MARR"/>
    <property type="match status" value="1"/>
</dbReference>
<name>A0A8I1A309_THEIN</name>
<dbReference type="AlphaFoldDB" id="A0A8I1A309"/>
<dbReference type="Gene3D" id="1.10.10.10">
    <property type="entry name" value="Winged helix-like DNA-binding domain superfamily/Winged helix DNA-binding domain"/>
    <property type="match status" value="1"/>
</dbReference>
<dbReference type="GO" id="GO:0003677">
    <property type="term" value="F:DNA binding"/>
    <property type="evidence" value="ECO:0007669"/>
    <property type="project" value="UniProtKB-KW"/>
</dbReference>
<proteinExistence type="predicted"/>
<organism evidence="5 6">
    <name type="scientific">Thermoactinomyces intermedius</name>
    <dbReference type="NCBI Taxonomy" id="2024"/>
    <lineage>
        <taxon>Bacteria</taxon>
        <taxon>Bacillati</taxon>
        <taxon>Bacillota</taxon>
        <taxon>Bacilli</taxon>
        <taxon>Bacillales</taxon>
        <taxon>Thermoactinomycetaceae</taxon>
        <taxon>Thermoactinomyces</taxon>
    </lineage>
</organism>
<evidence type="ECO:0000256" key="1">
    <source>
        <dbReference type="ARBA" id="ARBA00023015"/>
    </source>
</evidence>
<evidence type="ECO:0000313" key="6">
    <source>
        <dbReference type="Proteomes" id="UP000633619"/>
    </source>
</evidence>
<gene>
    <name evidence="5" type="ORF">I8U20_04655</name>
</gene>
<reference evidence="5 6" key="1">
    <citation type="submission" date="2020-12" db="EMBL/GenBank/DDBJ databases">
        <title>WGS of Thermoactinomyces spp.</title>
        <authorList>
            <person name="Cheng K."/>
        </authorList>
    </citation>
    <scope>NUCLEOTIDE SEQUENCE [LARGE SCALE GENOMIC DNA]</scope>
    <source>
        <strain evidence="6">CICC 10671\DSM 43846</strain>
    </source>
</reference>
<keyword evidence="6" id="KW-1185">Reference proteome</keyword>
<dbReference type="Proteomes" id="UP000633619">
    <property type="component" value="Unassembled WGS sequence"/>
</dbReference>
<comment type="caution">
    <text evidence="5">The sequence shown here is derived from an EMBL/GenBank/DDBJ whole genome shotgun (WGS) entry which is preliminary data.</text>
</comment>
<dbReference type="PROSITE" id="PS50995">
    <property type="entry name" value="HTH_MARR_2"/>
    <property type="match status" value="1"/>
</dbReference>
<protein>
    <submittedName>
        <fullName evidence="5">MarR family transcriptional regulator</fullName>
    </submittedName>
</protein>
<dbReference type="Pfam" id="PF01047">
    <property type="entry name" value="MarR"/>
    <property type="match status" value="1"/>
</dbReference>
<dbReference type="GO" id="GO:0003700">
    <property type="term" value="F:DNA-binding transcription factor activity"/>
    <property type="evidence" value="ECO:0007669"/>
    <property type="project" value="InterPro"/>
</dbReference>
<dbReference type="PANTHER" id="PTHR42756:SF1">
    <property type="entry name" value="TRANSCRIPTIONAL REPRESSOR OF EMRAB OPERON"/>
    <property type="match status" value="1"/>
</dbReference>
<dbReference type="RefSeq" id="WP_181731868.1">
    <property type="nucleotide sequence ID" value="NZ_JACEIR010000004.1"/>
</dbReference>
<dbReference type="EMBL" id="JAECVW010000002">
    <property type="protein sequence ID" value="MBH8594617.1"/>
    <property type="molecule type" value="Genomic_DNA"/>
</dbReference>
<evidence type="ECO:0000256" key="2">
    <source>
        <dbReference type="ARBA" id="ARBA00023125"/>
    </source>
</evidence>
<dbReference type="PANTHER" id="PTHR42756">
    <property type="entry name" value="TRANSCRIPTIONAL REGULATOR, MARR"/>
    <property type="match status" value="1"/>
</dbReference>
<feature type="domain" description="HTH marR-type" evidence="4">
    <location>
        <begin position="9"/>
        <end position="141"/>
    </location>
</feature>
<keyword evidence="2" id="KW-0238">DNA-binding</keyword>
<evidence type="ECO:0000313" key="5">
    <source>
        <dbReference type="EMBL" id="MBH8594617.1"/>
    </source>
</evidence>
<sequence length="150" mass="17531">MTFDHENIITNIQMKQYAITRRIGQHITTALSEIGLTRAQFHILSYIGSSDRCRATDIANMMEVKPSAVTLMIDRLEAHQWVRRSQDVFDRRVVVIELTEEGKNILAKAKKISEEVVKRYLSNLSQEDLIRLLEIYEKLERIVNDEKRTE</sequence>
<keyword evidence="1" id="KW-0805">Transcription regulation</keyword>
<dbReference type="InterPro" id="IPR000835">
    <property type="entry name" value="HTH_MarR-typ"/>
</dbReference>
<dbReference type="PRINTS" id="PR00598">
    <property type="entry name" value="HTHMARR"/>
</dbReference>
<evidence type="ECO:0000259" key="4">
    <source>
        <dbReference type="PROSITE" id="PS50995"/>
    </source>
</evidence>
<dbReference type="InterPro" id="IPR036388">
    <property type="entry name" value="WH-like_DNA-bd_sf"/>
</dbReference>
<dbReference type="InterPro" id="IPR036390">
    <property type="entry name" value="WH_DNA-bd_sf"/>
</dbReference>
<keyword evidence="3" id="KW-0804">Transcription</keyword>
<evidence type="ECO:0000256" key="3">
    <source>
        <dbReference type="ARBA" id="ARBA00023163"/>
    </source>
</evidence>